<dbReference type="EMBL" id="QXFY01002197">
    <property type="protein sequence ID" value="KAE9301360.1"/>
    <property type="molecule type" value="Genomic_DNA"/>
</dbReference>
<dbReference type="Proteomes" id="UP000488956">
    <property type="component" value="Unassembled WGS sequence"/>
</dbReference>
<dbReference type="Proteomes" id="UP000433483">
    <property type="component" value="Unassembled WGS sequence"/>
</dbReference>
<name>A0A6A4BP94_9STRA</name>
<dbReference type="EMBL" id="QXGE01003103">
    <property type="protein sequence ID" value="KAE9277071.1"/>
    <property type="molecule type" value="Genomic_DNA"/>
</dbReference>
<dbReference type="EMBL" id="QXFW01003065">
    <property type="protein sequence ID" value="KAE8973267.1"/>
    <property type="molecule type" value="Genomic_DNA"/>
</dbReference>
<evidence type="ECO:0000313" key="14">
    <source>
        <dbReference type="Proteomes" id="UP000440367"/>
    </source>
</evidence>
<evidence type="ECO:0000313" key="4">
    <source>
        <dbReference type="EMBL" id="KAE9079851.1"/>
    </source>
</evidence>
<evidence type="ECO:0000313" key="17">
    <source>
        <dbReference type="Proteomes" id="UP000460718"/>
    </source>
</evidence>
<organism evidence="9 13">
    <name type="scientific">Phytophthora fragariae</name>
    <dbReference type="NCBI Taxonomy" id="53985"/>
    <lineage>
        <taxon>Eukaryota</taxon>
        <taxon>Sar</taxon>
        <taxon>Stramenopiles</taxon>
        <taxon>Oomycota</taxon>
        <taxon>Peronosporomycetes</taxon>
        <taxon>Peronosporales</taxon>
        <taxon>Peronosporaceae</taxon>
        <taxon>Phytophthora</taxon>
    </lineage>
</organism>
<evidence type="ECO:0000313" key="13">
    <source>
        <dbReference type="Proteomes" id="UP000437068"/>
    </source>
</evidence>
<evidence type="ECO:0000313" key="19">
    <source>
        <dbReference type="Proteomes" id="UP000486351"/>
    </source>
</evidence>
<evidence type="ECO:0000313" key="5">
    <source>
        <dbReference type="EMBL" id="KAE9087023.1"/>
    </source>
</evidence>
<dbReference type="EMBL" id="QXFX01003104">
    <property type="protein sequence ID" value="KAE9071195.1"/>
    <property type="molecule type" value="Genomic_DNA"/>
</dbReference>
<evidence type="ECO:0000313" key="11">
    <source>
        <dbReference type="Proteomes" id="UP000429523"/>
    </source>
</evidence>
<dbReference type="Proteomes" id="UP000437068">
    <property type="component" value="Unassembled WGS sequence"/>
</dbReference>
<gene>
    <name evidence="9" type="ORF">PF001_g25838</name>
    <name evidence="7" type="ORF">PF002_g27139</name>
    <name evidence="8" type="ORF">PF004_g21342</name>
    <name evidence="6" type="ORF">PF005_g26428</name>
    <name evidence="5" type="ORF">PF006_g25902</name>
    <name evidence="4" type="ORF">PF007_g23283</name>
    <name evidence="10" type="ORF">PF008_g22777</name>
    <name evidence="1" type="ORF">PF009_g23984</name>
    <name evidence="3" type="ORF">PF010_g25970</name>
    <name evidence="2" type="ORF">PF011_g25322</name>
</gene>
<dbReference type="EMBL" id="QXGB01003055">
    <property type="protein sequence ID" value="KAE9173079.1"/>
    <property type="molecule type" value="Genomic_DNA"/>
</dbReference>
<dbReference type="Proteomes" id="UP000460718">
    <property type="component" value="Unassembled WGS sequence"/>
</dbReference>
<evidence type="ECO:0000313" key="6">
    <source>
        <dbReference type="EMBL" id="KAE9173079.1"/>
    </source>
</evidence>
<sequence>MIAVVTIAVTAAAVVTVAVAGRRHSRLAILHTKWRLKFPLNSRSTYSREWPDA</sequence>
<evidence type="ECO:0000313" key="16">
    <source>
        <dbReference type="Proteomes" id="UP000441208"/>
    </source>
</evidence>
<evidence type="ECO:0000313" key="7">
    <source>
        <dbReference type="EMBL" id="KAE9181920.1"/>
    </source>
</evidence>
<dbReference type="EMBL" id="QXGA01003141">
    <property type="protein sequence ID" value="KAE9087023.1"/>
    <property type="molecule type" value="Genomic_DNA"/>
</dbReference>
<dbReference type="EMBL" id="QXFZ01002177">
    <property type="protein sequence ID" value="KAE9079851.1"/>
    <property type="molecule type" value="Genomic_DNA"/>
</dbReference>
<accession>A0A6A4BP94</accession>
<evidence type="ECO:0000313" key="3">
    <source>
        <dbReference type="EMBL" id="KAE9071195.1"/>
    </source>
</evidence>
<dbReference type="AlphaFoldDB" id="A0A6A4BP94"/>
<evidence type="ECO:0000313" key="1">
    <source>
        <dbReference type="EMBL" id="KAE8925814.1"/>
    </source>
</evidence>
<proteinExistence type="predicted"/>
<evidence type="ECO:0000313" key="12">
    <source>
        <dbReference type="Proteomes" id="UP000433483"/>
    </source>
</evidence>
<dbReference type="EMBL" id="QXGF01002176">
    <property type="protein sequence ID" value="KAE8925814.1"/>
    <property type="molecule type" value="Genomic_DNA"/>
</dbReference>
<dbReference type="EMBL" id="QXGC01002005">
    <property type="protein sequence ID" value="KAE9192326.1"/>
    <property type="molecule type" value="Genomic_DNA"/>
</dbReference>
<comment type="caution">
    <text evidence="9">The sequence shown here is derived from an EMBL/GenBank/DDBJ whole genome shotgun (WGS) entry which is preliminary data.</text>
</comment>
<evidence type="ECO:0000313" key="10">
    <source>
        <dbReference type="EMBL" id="KAE9301360.1"/>
    </source>
</evidence>
<dbReference type="Proteomes" id="UP000476176">
    <property type="component" value="Unassembled WGS sequence"/>
</dbReference>
<protein>
    <submittedName>
        <fullName evidence="9">Uncharacterized protein</fullName>
    </submittedName>
</protein>
<evidence type="ECO:0000313" key="20">
    <source>
        <dbReference type="Proteomes" id="UP000488956"/>
    </source>
</evidence>
<dbReference type="Proteomes" id="UP000429523">
    <property type="component" value="Unassembled WGS sequence"/>
</dbReference>
<reference evidence="11 12" key="1">
    <citation type="submission" date="2018-08" db="EMBL/GenBank/DDBJ databases">
        <title>Genomic investigation of the strawberry pathogen Phytophthora fragariae indicates pathogenicity is determined by transcriptional variation in three key races.</title>
        <authorList>
            <person name="Adams T.M."/>
            <person name="Armitage A.D."/>
            <person name="Sobczyk M.K."/>
            <person name="Bates H.J."/>
            <person name="Dunwell J.M."/>
            <person name="Nellist C.F."/>
            <person name="Harrison R.J."/>
        </authorList>
    </citation>
    <scope>NUCLEOTIDE SEQUENCE [LARGE SCALE GENOMIC DNA]</scope>
    <source>
        <strain evidence="9 13">A4</strain>
        <strain evidence="7 14">BC-1</strain>
        <strain evidence="8 18">BC-23</strain>
        <strain evidence="6 12">NOV-27</strain>
        <strain evidence="5 15">NOV-5</strain>
        <strain evidence="4 16">NOV-71</strain>
        <strain evidence="10 19">NOV-77</strain>
        <strain evidence="1 11">NOV-9</strain>
        <strain evidence="3 20">ONT-3</strain>
        <strain evidence="2 17">SCRP245</strain>
    </source>
</reference>
<keyword evidence="12" id="KW-1185">Reference proteome</keyword>
<evidence type="ECO:0000313" key="9">
    <source>
        <dbReference type="EMBL" id="KAE9277071.1"/>
    </source>
</evidence>
<dbReference type="Proteomes" id="UP000440367">
    <property type="component" value="Unassembled WGS sequence"/>
</dbReference>
<evidence type="ECO:0000313" key="8">
    <source>
        <dbReference type="EMBL" id="KAE9192326.1"/>
    </source>
</evidence>
<evidence type="ECO:0000313" key="18">
    <source>
        <dbReference type="Proteomes" id="UP000476176"/>
    </source>
</evidence>
<dbReference type="EMBL" id="QXGD01002987">
    <property type="protein sequence ID" value="KAE9181920.1"/>
    <property type="molecule type" value="Genomic_DNA"/>
</dbReference>
<dbReference type="Proteomes" id="UP000441208">
    <property type="component" value="Unassembled WGS sequence"/>
</dbReference>
<dbReference type="Proteomes" id="UP000486351">
    <property type="component" value="Unassembled WGS sequence"/>
</dbReference>
<dbReference type="Proteomes" id="UP000440732">
    <property type="component" value="Unassembled WGS sequence"/>
</dbReference>
<evidence type="ECO:0000313" key="15">
    <source>
        <dbReference type="Proteomes" id="UP000440732"/>
    </source>
</evidence>
<evidence type="ECO:0000313" key="2">
    <source>
        <dbReference type="EMBL" id="KAE8973267.1"/>
    </source>
</evidence>